<dbReference type="OrthoDB" id="762647at2"/>
<dbReference type="Proteomes" id="UP000309488">
    <property type="component" value="Unassembled WGS sequence"/>
</dbReference>
<accession>A0A4U1CTN0</accession>
<name>A0A4U1CTN0_9SPHI</name>
<evidence type="ECO:0000313" key="2">
    <source>
        <dbReference type="Proteomes" id="UP000309488"/>
    </source>
</evidence>
<dbReference type="AlphaFoldDB" id="A0A4U1CTN0"/>
<proteinExistence type="predicted"/>
<organism evidence="1 2">
    <name type="scientific">Pedobacter polaris</name>
    <dbReference type="NCBI Taxonomy" id="2571273"/>
    <lineage>
        <taxon>Bacteria</taxon>
        <taxon>Pseudomonadati</taxon>
        <taxon>Bacteroidota</taxon>
        <taxon>Sphingobacteriia</taxon>
        <taxon>Sphingobacteriales</taxon>
        <taxon>Sphingobacteriaceae</taxon>
        <taxon>Pedobacter</taxon>
    </lineage>
</organism>
<dbReference type="EMBL" id="SWBR01000002">
    <property type="protein sequence ID" value="TKC10450.1"/>
    <property type="molecule type" value="Genomic_DNA"/>
</dbReference>
<evidence type="ECO:0008006" key="3">
    <source>
        <dbReference type="Google" id="ProtNLM"/>
    </source>
</evidence>
<sequence length="184" mass="19717">MKKFIQIIGLLSIALVTLFACKKNEVEVKKEDRFSVGLQAATARGSENAILIGTKAELKAALTAKEGPVYLKKVATANNVFIPIKGEGPGPLNPSEPCWDEIEAYVSAHLAEWQLAANQTCSNVTVCLTCPNAGGGLYVMYVIKPTSPKCNLLEAFEAQFSLAAFDFGNDQLESEAVAAHIKAK</sequence>
<keyword evidence="2" id="KW-1185">Reference proteome</keyword>
<reference evidence="1 2" key="1">
    <citation type="submission" date="2019-04" db="EMBL/GenBank/DDBJ databases">
        <title>Pedobacter sp. RP-3-22 sp. nov., isolated from Arctic soil.</title>
        <authorList>
            <person name="Dahal R.H."/>
            <person name="Kim D.-U."/>
        </authorList>
    </citation>
    <scope>NUCLEOTIDE SEQUENCE [LARGE SCALE GENOMIC DNA]</scope>
    <source>
        <strain evidence="1 2">RP-3-22</strain>
    </source>
</reference>
<dbReference type="RefSeq" id="WP_136840301.1">
    <property type="nucleotide sequence ID" value="NZ_SWBR01000002.1"/>
</dbReference>
<evidence type="ECO:0000313" key="1">
    <source>
        <dbReference type="EMBL" id="TKC10450.1"/>
    </source>
</evidence>
<dbReference type="PROSITE" id="PS51257">
    <property type="entry name" value="PROKAR_LIPOPROTEIN"/>
    <property type="match status" value="1"/>
</dbReference>
<comment type="caution">
    <text evidence="1">The sequence shown here is derived from an EMBL/GenBank/DDBJ whole genome shotgun (WGS) entry which is preliminary data.</text>
</comment>
<protein>
    <recommendedName>
        <fullName evidence="3">Lipoprotein</fullName>
    </recommendedName>
</protein>
<gene>
    <name evidence="1" type="ORF">FA048_09705</name>
</gene>